<dbReference type="EMBL" id="JAZEWV010000002">
    <property type="protein sequence ID" value="MEE4541157.1"/>
    <property type="molecule type" value="Genomic_DNA"/>
</dbReference>
<dbReference type="RefSeq" id="WP_330793038.1">
    <property type="nucleotide sequence ID" value="NZ_JAZEWV010000002.1"/>
</dbReference>
<evidence type="ECO:0000313" key="2">
    <source>
        <dbReference type="EMBL" id="MEE4541157.1"/>
    </source>
</evidence>
<proteinExistence type="predicted"/>
<dbReference type="Proteomes" id="UP001344658">
    <property type="component" value="Unassembled WGS sequence"/>
</dbReference>
<organism evidence="2 3">
    <name type="scientific">Actinacidiphila polyblastidii</name>
    <dbReference type="NCBI Taxonomy" id="3110430"/>
    <lineage>
        <taxon>Bacteria</taxon>
        <taxon>Bacillati</taxon>
        <taxon>Actinomycetota</taxon>
        <taxon>Actinomycetes</taxon>
        <taxon>Kitasatosporales</taxon>
        <taxon>Streptomycetaceae</taxon>
        <taxon>Actinacidiphila</taxon>
    </lineage>
</organism>
<evidence type="ECO:0000313" key="3">
    <source>
        <dbReference type="Proteomes" id="UP001344658"/>
    </source>
</evidence>
<keyword evidence="1" id="KW-0732">Signal</keyword>
<comment type="caution">
    <text evidence="2">The sequence shown here is derived from an EMBL/GenBank/DDBJ whole genome shotgun (WGS) entry which is preliminary data.</text>
</comment>
<name>A0ABU7P5R2_9ACTN</name>
<protein>
    <recommendedName>
        <fullName evidence="4">Secreted protein</fullName>
    </recommendedName>
</protein>
<evidence type="ECO:0008006" key="4">
    <source>
        <dbReference type="Google" id="ProtNLM"/>
    </source>
</evidence>
<feature type="signal peptide" evidence="1">
    <location>
        <begin position="1"/>
        <end position="29"/>
    </location>
</feature>
<evidence type="ECO:0000256" key="1">
    <source>
        <dbReference type="SAM" id="SignalP"/>
    </source>
</evidence>
<sequence>MASIRTVRVLAAVAALPVAAVLFAGTAVADDGAFAGGHSNATVVSNSGGNVGAGNFGNVTTTQQAATGAGASNQNSTASVAGSAFTAIHQDDVGIHFSPLR</sequence>
<reference evidence="2 3" key="1">
    <citation type="submission" date="2023-12" db="EMBL/GenBank/DDBJ databases">
        <title>Streptomyces sp. V4-01.</title>
        <authorList>
            <person name="Somphong A."/>
            <person name="Phongsopitanun W."/>
        </authorList>
    </citation>
    <scope>NUCLEOTIDE SEQUENCE [LARGE SCALE GENOMIC DNA]</scope>
    <source>
        <strain evidence="2 3">V4-01</strain>
    </source>
</reference>
<accession>A0ABU7P5R2</accession>
<keyword evidence="3" id="KW-1185">Reference proteome</keyword>
<feature type="chain" id="PRO_5046434254" description="Secreted protein" evidence="1">
    <location>
        <begin position="30"/>
        <end position="101"/>
    </location>
</feature>
<gene>
    <name evidence="2" type="ORF">V2S66_04135</name>
</gene>